<feature type="transmembrane region" description="Helical" evidence="1">
    <location>
        <begin position="66"/>
        <end position="86"/>
    </location>
</feature>
<keyword evidence="1" id="KW-0812">Transmembrane</keyword>
<keyword evidence="1" id="KW-1133">Transmembrane helix</keyword>
<evidence type="ECO:0000313" key="2">
    <source>
        <dbReference type="EMBL" id="MBG6092183.1"/>
    </source>
</evidence>
<feature type="transmembrane region" description="Helical" evidence="1">
    <location>
        <begin position="12"/>
        <end position="32"/>
    </location>
</feature>
<protein>
    <recommendedName>
        <fullName evidence="4">Helix-hairpin-helix protein</fullName>
    </recommendedName>
</protein>
<dbReference type="Pfam" id="PF12836">
    <property type="entry name" value="HHH_3"/>
    <property type="match status" value="1"/>
</dbReference>
<dbReference type="InterPro" id="IPR010994">
    <property type="entry name" value="RuvA_2-like"/>
</dbReference>
<evidence type="ECO:0000313" key="3">
    <source>
        <dbReference type="Proteomes" id="UP000614047"/>
    </source>
</evidence>
<proteinExistence type="predicted"/>
<feature type="transmembrane region" description="Helical" evidence="1">
    <location>
        <begin position="39"/>
        <end position="60"/>
    </location>
</feature>
<dbReference type="Proteomes" id="UP000614047">
    <property type="component" value="Unassembled WGS sequence"/>
</dbReference>
<evidence type="ECO:0000256" key="1">
    <source>
        <dbReference type="SAM" id="Phobius"/>
    </source>
</evidence>
<name>A0A931DT33_9ACTN</name>
<keyword evidence="3" id="KW-1185">Reference proteome</keyword>
<dbReference type="RefSeq" id="WP_197014398.1">
    <property type="nucleotide sequence ID" value="NZ_BAABES010000012.1"/>
</dbReference>
<dbReference type="SUPFAM" id="SSF47781">
    <property type="entry name" value="RuvA domain 2-like"/>
    <property type="match status" value="1"/>
</dbReference>
<accession>A0A931DT33</accession>
<dbReference type="AlphaFoldDB" id="A0A931DT33"/>
<keyword evidence="1" id="KW-0472">Membrane</keyword>
<dbReference type="EMBL" id="JADOUA010000001">
    <property type="protein sequence ID" value="MBG6092183.1"/>
    <property type="molecule type" value="Genomic_DNA"/>
</dbReference>
<gene>
    <name evidence="2" type="ORF">IW256_006296</name>
</gene>
<reference evidence="2" key="1">
    <citation type="submission" date="2020-11" db="EMBL/GenBank/DDBJ databases">
        <title>Sequencing the genomes of 1000 actinobacteria strains.</title>
        <authorList>
            <person name="Klenk H.-P."/>
        </authorList>
    </citation>
    <scope>NUCLEOTIDE SEQUENCE</scope>
    <source>
        <strain evidence="2">DSM 43175</strain>
    </source>
</reference>
<sequence>MSNLGRNIASYVWALSPCFTLGLGSPLTFAIAGSRLRSWPHWLAVAFYTAVVVAMIASPVDGWGEAVFAIGLLLSGLGGTAHAFAIRQRVFFPSASPFQLAEAAARHRRELRRWGAELAEREPLTAREMRIGRPDLPRHYDDGGLVDVNHVPAHVLVGALGLTDEDARRIVEAREQCGGFVSAEEVAALTGLPPALTPHLAEYGVFLR</sequence>
<evidence type="ECO:0008006" key="4">
    <source>
        <dbReference type="Google" id="ProtNLM"/>
    </source>
</evidence>
<comment type="caution">
    <text evidence="2">The sequence shown here is derived from an EMBL/GenBank/DDBJ whole genome shotgun (WGS) entry which is preliminary data.</text>
</comment>
<organism evidence="2 3">
    <name type="scientific">Actinomadura viridis</name>
    <dbReference type="NCBI Taxonomy" id="58110"/>
    <lineage>
        <taxon>Bacteria</taxon>
        <taxon>Bacillati</taxon>
        <taxon>Actinomycetota</taxon>
        <taxon>Actinomycetes</taxon>
        <taxon>Streptosporangiales</taxon>
        <taxon>Thermomonosporaceae</taxon>
        <taxon>Actinomadura</taxon>
    </lineage>
</organism>